<comment type="similarity">
    <text evidence="3">Belongs to the PRA1 family.</text>
</comment>
<feature type="compositionally biased region" description="Polar residues" evidence="7">
    <location>
        <begin position="1"/>
        <end position="14"/>
    </location>
</feature>
<feature type="region of interest" description="Disordered" evidence="7">
    <location>
        <begin position="1"/>
        <end position="24"/>
    </location>
</feature>
<feature type="transmembrane region" description="Helical" evidence="8">
    <location>
        <begin position="194"/>
        <end position="216"/>
    </location>
</feature>
<keyword evidence="6 8" id="KW-0472">Membrane</keyword>
<protein>
    <recommendedName>
        <fullName evidence="11">PRA1 family protein</fullName>
    </recommendedName>
</protein>
<dbReference type="EMBL" id="JACMSC010000001">
    <property type="protein sequence ID" value="KAG6535915.1"/>
    <property type="molecule type" value="Genomic_DNA"/>
</dbReference>
<feature type="transmembrane region" description="Helical" evidence="8">
    <location>
        <begin position="81"/>
        <end position="99"/>
    </location>
</feature>
<evidence type="ECO:0000256" key="4">
    <source>
        <dbReference type="ARBA" id="ARBA00022692"/>
    </source>
</evidence>
<evidence type="ECO:0000256" key="8">
    <source>
        <dbReference type="SAM" id="Phobius"/>
    </source>
</evidence>
<evidence type="ECO:0000256" key="6">
    <source>
        <dbReference type="ARBA" id="ARBA00023136"/>
    </source>
</evidence>
<proteinExistence type="inferred from homology"/>
<reference evidence="9 10" key="1">
    <citation type="submission" date="2020-08" db="EMBL/GenBank/DDBJ databases">
        <title>Plant Genome Project.</title>
        <authorList>
            <person name="Zhang R.-G."/>
        </authorList>
    </citation>
    <scope>NUCLEOTIDE SEQUENCE [LARGE SCALE GENOMIC DNA]</scope>
    <source>
        <tissue evidence="9">Rhizome</tissue>
    </source>
</reference>
<evidence type="ECO:0000313" key="9">
    <source>
        <dbReference type="EMBL" id="KAG6535915.1"/>
    </source>
</evidence>
<evidence type="ECO:0000256" key="1">
    <source>
        <dbReference type="ARBA" id="ARBA00002501"/>
    </source>
</evidence>
<organism evidence="9 10">
    <name type="scientific">Zingiber officinale</name>
    <name type="common">Ginger</name>
    <name type="synonym">Amomum zingiber</name>
    <dbReference type="NCBI Taxonomy" id="94328"/>
    <lineage>
        <taxon>Eukaryota</taxon>
        <taxon>Viridiplantae</taxon>
        <taxon>Streptophyta</taxon>
        <taxon>Embryophyta</taxon>
        <taxon>Tracheophyta</taxon>
        <taxon>Spermatophyta</taxon>
        <taxon>Magnoliopsida</taxon>
        <taxon>Liliopsida</taxon>
        <taxon>Zingiberales</taxon>
        <taxon>Zingiberaceae</taxon>
        <taxon>Zingiber</taxon>
    </lineage>
</organism>
<dbReference type="GO" id="GO:0005783">
    <property type="term" value="C:endoplasmic reticulum"/>
    <property type="evidence" value="ECO:0007669"/>
    <property type="project" value="TreeGrafter"/>
</dbReference>
<dbReference type="GO" id="GO:0016192">
    <property type="term" value="P:vesicle-mediated transport"/>
    <property type="evidence" value="ECO:0007669"/>
    <property type="project" value="TreeGrafter"/>
</dbReference>
<comment type="subcellular location">
    <subcellularLocation>
        <location evidence="2">Membrane</location>
        <topology evidence="2">Multi-pass membrane protein</topology>
    </subcellularLocation>
</comment>
<feature type="transmembrane region" description="Helical" evidence="8">
    <location>
        <begin position="286"/>
        <end position="303"/>
    </location>
</feature>
<dbReference type="Proteomes" id="UP000734854">
    <property type="component" value="Unassembled WGS sequence"/>
</dbReference>
<dbReference type="PANTHER" id="PTHR19317:SF0">
    <property type="entry name" value="PRENYLATED RAB ACCEPTOR PROTEIN 1"/>
    <property type="match status" value="1"/>
</dbReference>
<gene>
    <name evidence="9" type="ORF">ZIOFF_000946</name>
</gene>
<feature type="transmembrane region" description="Helical" evidence="8">
    <location>
        <begin position="141"/>
        <end position="174"/>
    </location>
</feature>
<keyword evidence="10" id="KW-1185">Reference proteome</keyword>
<comment type="caution">
    <text evidence="9">The sequence shown here is derived from an EMBL/GenBank/DDBJ whole genome shotgun (WGS) entry which is preliminary data.</text>
</comment>
<evidence type="ECO:0000256" key="5">
    <source>
        <dbReference type="ARBA" id="ARBA00022989"/>
    </source>
</evidence>
<feature type="transmembrane region" description="Helical" evidence="8">
    <location>
        <begin position="405"/>
        <end position="427"/>
    </location>
</feature>
<dbReference type="AlphaFoldDB" id="A0A8J5I918"/>
<name>A0A8J5I918_ZINOF</name>
<feature type="transmembrane region" description="Helical" evidence="8">
    <location>
        <begin position="323"/>
        <end position="345"/>
    </location>
</feature>
<evidence type="ECO:0000256" key="2">
    <source>
        <dbReference type="ARBA" id="ARBA00004141"/>
    </source>
</evidence>
<dbReference type="PANTHER" id="PTHR19317">
    <property type="entry name" value="PRENYLATED RAB ACCEPTOR 1-RELATED"/>
    <property type="match status" value="1"/>
</dbReference>
<dbReference type="InterPro" id="IPR004895">
    <property type="entry name" value="Prenylated_rab_accept_PRA1"/>
</dbReference>
<evidence type="ECO:0000256" key="7">
    <source>
        <dbReference type="SAM" id="MobiDB-lite"/>
    </source>
</evidence>
<sequence length="480" mass="52124">MSSAAATPSTLPISNPTPSTAAPTAPVATPAFRLFLSRLSDSVQRSLSNRRPWSELVDRSAFFRPESLSDAASRLRKNLSYFRVNYAAIIAAVLAISLITNPFSLAVLLALLAAWCLLYLFRPSDSPLVIFDRTISDRETLASLVLATVFVLFLTSVGSLLISALVAGSVIVGVHGAFHVPDDLFLDEREAGASSGLLSFLGGTAPSFASAAPAVIATARDKKYRSIVEFFKKFSLILGTWHAPVGVALEAGKAGGGVSGTTSARLERGEALVCDLFSMTEGCRPIMVVTSAYAYIIVWSRWATSLHCWWEVSMGGHSFLNSFALGCMATPVPSFIVVHSMRIFLLHTESPPGFLLRVDTGTPLLPRRLDSDWCCWLGPRGTIVRLGRLAGIGRIKMNCKGQVRLAARFSFAFDFLMPFLLFLLYFLVSEFPILTRVSPVSLVTVVCLFHSPALLAPSDNVPNHLRSLWSLSLVLVYYSH</sequence>
<dbReference type="GO" id="GO:0005794">
    <property type="term" value="C:Golgi apparatus"/>
    <property type="evidence" value="ECO:0007669"/>
    <property type="project" value="TreeGrafter"/>
</dbReference>
<evidence type="ECO:0008006" key="11">
    <source>
        <dbReference type="Google" id="ProtNLM"/>
    </source>
</evidence>
<dbReference type="Pfam" id="PF03208">
    <property type="entry name" value="PRA1"/>
    <property type="match status" value="1"/>
</dbReference>
<evidence type="ECO:0000313" key="10">
    <source>
        <dbReference type="Proteomes" id="UP000734854"/>
    </source>
</evidence>
<evidence type="ECO:0000256" key="3">
    <source>
        <dbReference type="ARBA" id="ARBA00006483"/>
    </source>
</evidence>
<keyword evidence="5 8" id="KW-1133">Transmembrane helix</keyword>
<feature type="transmembrane region" description="Helical" evidence="8">
    <location>
        <begin position="105"/>
        <end position="121"/>
    </location>
</feature>
<accession>A0A8J5I918</accession>
<dbReference type="GO" id="GO:0016020">
    <property type="term" value="C:membrane"/>
    <property type="evidence" value="ECO:0007669"/>
    <property type="project" value="UniProtKB-SubCell"/>
</dbReference>
<keyword evidence="4 8" id="KW-0812">Transmembrane</keyword>
<comment type="function">
    <text evidence="1">May be involved in both secretory and endocytic intracellular trafficking in the endosomal/prevacuolar compartments.</text>
</comment>